<organism evidence="1 2">
    <name type="scientific">Botryobasidium botryosum (strain FD-172 SS1)</name>
    <dbReference type="NCBI Taxonomy" id="930990"/>
    <lineage>
        <taxon>Eukaryota</taxon>
        <taxon>Fungi</taxon>
        <taxon>Dikarya</taxon>
        <taxon>Basidiomycota</taxon>
        <taxon>Agaricomycotina</taxon>
        <taxon>Agaricomycetes</taxon>
        <taxon>Cantharellales</taxon>
        <taxon>Botryobasidiaceae</taxon>
        <taxon>Botryobasidium</taxon>
    </lineage>
</organism>
<dbReference type="InParanoid" id="A0A067MY43"/>
<evidence type="ECO:0000313" key="1">
    <source>
        <dbReference type="EMBL" id="KDQ16446.1"/>
    </source>
</evidence>
<dbReference type="AlphaFoldDB" id="A0A067MY43"/>
<dbReference type="Proteomes" id="UP000027195">
    <property type="component" value="Unassembled WGS sequence"/>
</dbReference>
<keyword evidence="2" id="KW-1185">Reference proteome</keyword>
<dbReference type="EMBL" id="KL198027">
    <property type="protein sequence ID" value="KDQ16446.1"/>
    <property type="molecule type" value="Genomic_DNA"/>
</dbReference>
<dbReference type="HOGENOM" id="CLU_953134_0_0_1"/>
<proteinExistence type="predicted"/>
<evidence type="ECO:0000313" key="2">
    <source>
        <dbReference type="Proteomes" id="UP000027195"/>
    </source>
</evidence>
<protein>
    <submittedName>
        <fullName evidence="1">Uncharacterized protein</fullName>
    </submittedName>
</protein>
<sequence>MCPKSPVKEVLTAHKPSRLVVVEWFVYRLWLRHAAGAEPPFFYALASKQRLDCQPPLAPTGLRIGRPRLGRGKGSYKMGFVFALSSPSLHLTSASNQLHALLLHRPRANAASSTSPSPPSPHIAGFASRAPGGEHAYLARIVYLNTNRVARTSALPGGRLSRRREQSWHGSDEWPLLADDAWETFYIPVQRPHRSDTRQILRQAFYRFPVRYSTGAPSDTQKICSPSCNASASHADGTVTPPFRRGSHRSAYTALREKIKAITCTFTNPSRLGVTKDAGQSVARTLVPFCGL</sequence>
<gene>
    <name evidence="1" type="ORF">BOTBODRAFT_172976</name>
</gene>
<reference evidence="2" key="1">
    <citation type="journal article" date="2014" name="Proc. Natl. Acad. Sci. U.S.A.">
        <title>Extensive sampling of basidiomycete genomes demonstrates inadequacy of the white-rot/brown-rot paradigm for wood decay fungi.</title>
        <authorList>
            <person name="Riley R."/>
            <person name="Salamov A.A."/>
            <person name="Brown D.W."/>
            <person name="Nagy L.G."/>
            <person name="Floudas D."/>
            <person name="Held B.W."/>
            <person name="Levasseur A."/>
            <person name="Lombard V."/>
            <person name="Morin E."/>
            <person name="Otillar R."/>
            <person name="Lindquist E.A."/>
            <person name="Sun H."/>
            <person name="LaButti K.M."/>
            <person name="Schmutz J."/>
            <person name="Jabbour D."/>
            <person name="Luo H."/>
            <person name="Baker S.E."/>
            <person name="Pisabarro A.G."/>
            <person name="Walton J.D."/>
            <person name="Blanchette R.A."/>
            <person name="Henrissat B."/>
            <person name="Martin F."/>
            <person name="Cullen D."/>
            <person name="Hibbett D.S."/>
            <person name="Grigoriev I.V."/>
        </authorList>
    </citation>
    <scope>NUCLEOTIDE SEQUENCE [LARGE SCALE GENOMIC DNA]</scope>
    <source>
        <strain evidence="2">FD-172 SS1</strain>
    </source>
</reference>
<accession>A0A067MY43</accession>
<name>A0A067MY43_BOTB1</name>